<dbReference type="STRING" id="93759.A0A1R3G411"/>
<dbReference type="InterPro" id="IPR005630">
    <property type="entry name" value="Terpene_synthase_metal-bd"/>
</dbReference>
<dbReference type="PANTHER" id="PTHR31225:SF218">
    <property type="entry name" value="GERANIOL SYNTHASE, CHLOROPLASTIC-LIKE"/>
    <property type="match status" value="1"/>
</dbReference>
<dbReference type="Gene3D" id="1.50.10.130">
    <property type="entry name" value="Terpene synthase, N-terminal domain"/>
    <property type="match status" value="1"/>
</dbReference>
<dbReference type="SUPFAM" id="SSF48239">
    <property type="entry name" value="Terpenoid cyclases/Protein prenyltransferases"/>
    <property type="match status" value="1"/>
</dbReference>
<evidence type="ECO:0000259" key="5">
    <source>
        <dbReference type="Pfam" id="PF03936"/>
    </source>
</evidence>
<gene>
    <name evidence="6" type="ORF">COLO4_36963</name>
</gene>
<evidence type="ECO:0000256" key="2">
    <source>
        <dbReference type="ARBA" id="ARBA00022842"/>
    </source>
</evidence>
<comment type="caution">
    <text evidence="6">The sequence shown here is derived from an EMBL/GenBank/DDBJ whole genome shotgun (WGS) entry which is preliminary data.</text>
</comment>
<name>A0A1R3G411_9ROSI</name>
<protein>
    <submittedName>
        <fullName evidence="6">Uncharacterized protein</fullName>
    </submittedName>
</protein>
<dbReference type="InterPro" id="IPR008949">
    <property type="entry name" value="Isoprenoid_synthase_dom_sf"/>
</dbReference>
<dbReference type="InterPro" id="IPR050148">
    <property type="entry name" value="Terpene_synthase-like"/>
</dbReference>
<feature type="domain" description="Terpene synthase N-terminal" evidence="4">
    <location>
        <begin position="23"/>
        <end position="196"/>
    </location>
</feature>
<dbReference type="Pfam" id="PF01397">
    <property type="entry name" value="Terpene_synth"/>
    <property type="match status" value="1"/>
</dbReference>
<dbReference type="EMBL" id="AWUE01023759">
    <property type="protein sequence ID" value="OMO52803.1"/>
    <property type="molecule type" value="Genomic_DNA"/>
</dbReference>
<dbReference type="Pfam" id="PF03936">
    <property type="entry name" value="Terpene_synth_C"/>
    <property type="match status" value="1"/>
</dbReference>
<keyword evidence="1" id="KW-0479">Metal-binding</keyword>
<dbReference type="InterPro" id="IPR001906">
    <property type="entry name" value="Terpene_synth_N"/>
</dbReference>
<dbReference type="GO" id="GO:0000287">
    <property type="term" value="F:magnesium ion binding"/>
    <property type="evidence" value="ECO:0007669"/>
    <property type="project" value="InterPro"/>
</dbReference>
<evidence type="ECO:0000256" key="1">
    <source>
        <dbReference type="ARBA" id="ARBA00022723"/>
    </source>
</evidence>
<evidence type="ECO:0000313" key="6">
    <source>
        <dbReference type="EMBL" id="OMO52803.1"/>
    </source>
</evidence>
<dbReference type="AlphaFoldDB" id="A0A1R3G411"/>
<organism evidence="6 7">
    <name type="scientific">Corchorus olitorius</name>
    <dbReference type="NCBI Taxonomy" id="93759"/>
    <lineage>
        <taxon>Eukaryota</taxon>
        <taxon>Viridiplantae</taxon>
        <taxon>Streptophyta</taxon>
        <taxon>Embryophyta</taxon>
        <taxon>Tracheophyta</taxon>
        <taxon>Spermatophyta</taxon>
        <taxon>Magnoliopsida</taxon>
        <taxon>eudicotyledons</taxon>
        <taxon>Gunneridae</taxon>
        <taxon>Pentapetalae</taxon>
        <taxon>rosids</taxon>
        <taxon>malvids</taxon>
        <taxon>Malvales</taxon>
        <taxon>Malvaceae</taxon>
        <taxon>Grewioideae</taxon>
        <taxon>Apeibeae</taxon>
        <taxon>Corchorus</taxon>
    </lineage>
</organism>
<feature type="domain" description="Terpene synthase metal-binding" evidence="5">
    <location>
        <begin position="250"/>
        <end position="298"/>
    </location>
</feature>
<accession>A0A1R3G411</accession>
<dbReference type="GO" id="GO:0016114">
    <property type="term" value="P:terpenoid biosynthetic process"/>
    <property type="evidence" value="ECO:0007669"/>
    <property type="project" value="InterPro"/>
</dbReference>
<dbReference type="SUPFAM" id="SSF48576">
    <property type="entry name" value="Terpenoid synthases"/>
    <property type="match status" value="1"/>
</dbReference>
<reference evidence="7" key="1">
    <citation type="submission" date="2013-09" db="EMBL/GenBank/DDBJ databases">
        <title>Corchorus olitorius genome sequencing.</title>
        <authorList>
            <person name="Alam M."/>
            <person name="Haque M.S."/>
            <person name="Islam M.S."/>
            <person name="Emdad E.M."/>
            <person name="Islam M.M."/>
            <person name="Ahmed B."/>
            <person name="Halim A."/>
            <person name="Hossen Q.M.M."/>
            <person name="Hossain M.Z."/>
            <person name="Ahmed R."/>
            <person name="Khan M.M."/>
            <person name="Islam R."/>
            <person name="Rashid M.M."/>
            <person name="Khan S.A."/>
            <person name="Rahman M.S."/>
            <person name="Alam M."/>
            <person name="Yahiya A.S."/>
            <person name="Khan M.S."/>
            <person name="Azam M.S."/>
            <person name="Haque T."/>
            <person name="Lashkar M.Z.H."/>
            <person name="Akhand A.I."/>
            <person name="Morshed G."/>
            <person name="Roy S."/>
            <person name="Uddin K.S."/>
            <person name="Rabeya T."/>
            <person name="Hossain A.S."/>
            <person name="Chowdhury A."/>
            <person name="Snigdha A.R."/>
            <person name="Mortoza M.S."/>
            <person name="Matin S.A."/>
            <person name="Hoque S.M.E."/>
            <person name="Islam M.K."/>
            <person name="Roy D.K."/>
            <person name="Haider R."/>
            <person name="Moosa M.M."/>
            <person name="Elias S.M."/>
            <person name="Hasan A.M."/>
            <person name="Jahan S."/>
            <person name="Shafiuddin M."/>
            <person name="Mahmood N."/>
            <person name="Shommy N.S."/>
        </authorList>
    </citation>
    <scope>NUCLEOTIDE SEQUENCE [LARGE SCALE GENOMIC DNA]</scope>
    <source>
        <strain evidence="7">cv. O-4</strain>
    </source>
</reference>
<dbReference type="PANTHER" id="PTHR31225">
    <property type="entry name" value="OS04G0344100 PROTEIN-RELATED"/>
    <property type="match status" value="1"/>
</dbReference>
<dbReference type="InterPro" id="IPR008930">
    <property type="entry name" value="Terpenoid_cyclase/PrenylTrfase"/>
</dbReference>
<keyword evidence="3" id="KW-0456">Lyase</keyword>
<keyword evidence="7" id="KW-1185">Reference proteome</keyword>
<dbReference type="InterPro" id="IPR036965">
    <property type="entry name" value="Terpene_synth_N_sf"/>
</dbReference>
<evidence type="ECO:0000313" key="7">
    <source>
        <dbReference type="Proteomes" id="UP000187203"/>
    </source>
</evidence>
<proteinExistence type="predicted"/>
<dbReference type="OrthoDB" id="1936865at2759"/>
<dbReference type="Gene3D" id="1.10.600.10">
    <property type="entry name" value="Farnesyl Diphosphate Synthase"/>
    <property type="match status" value="2"/>
</dbReference>
<evidence type="ECO:0000256" key="3">
    <source>
        <dbReference type="ARBA" id="ARBA00023239"/>
    </source>
</evidence>
<dbReference type="FunFam" id="1.50.10.130:FF:000001">
    <property type="entry name" value="Isoprene synthase, chloroplastic"/>
    <property type="match status" value="1"/>
</dbReference>
<evidence type="ECO:0000259" key="4">
    <source>
        <dbReference type="Pfam" id="PF01397"/>
    </source>
</evidence>
<sequence length="312" mass="36792">MESDGAKQIEVERRSAGHLPSVWNAQLINSFTSTYSYESHYTRLEKLKQGVTKLLVDPTTEPRDLLDLIDKMQRLAVASHFEKEITHILTQFLYPNCIAPTDLYTVALQFRLMRQHGFSITTDMFKQFMERDGKFMDSLREDVCGLLSLYEASYLGFPEEDVLEEAYNFSSESLLSMVMKVDEINSEIVKMIQESLDFPQHWRFPWTESRYFIHIYQRDETMHSVLLEFAKLNYNILQSVYLNEVQQLVGWDLKAMEELPEYMKVCYSALYDHISEMAQDALKDNGMDILPYVKKHVEIFDHIYNIFQFNRD</sequence>
<keyword evidence="2" id="KW-0460">Magnesium</keyword>
<dbReference type="GO" id="GO:0010333">
    <property type="term" value="F:terpene synthase activity"/>
    <property type="evidence" value="ECO:0007669"/>
    <property type="project" value="InterPro"/>
</dbReference>
<dbReference type="Proteomes" id="UP000187203">
    <property type="component" value="Unassembled WGS sequence"/>
</dbReference>